<keyword evidence="5 7" id="KW-1133">Transmembrane helix</keyword>
<sequence>MAVNYKGALYLSAAASIWGGMYVTSKYALDLIPPFTLLFIRYFLASLVLVLWCRRSQVEIIPREDKWTLFQMGLFGNFLSIAAQFIGTKFSSAHMGAVITTLAPVFQSGFAILLLRERITRKQLLAMGLSLMGVLVTTGVSRISGGEAVNPGNLFFLGAACLWGYYSVLMKKVGDRYSTLGITAWGIILATVCTFPPALMERSLWDWADLRKPWVLFSISYLAFISTALAYYCWNKGLTLTNPHQGGMFFFLQAIVGSILGYLILGERMSLSFFLGSLLILLGVYLVMDFEHSKGKKKGNHHRLMPRI</sequence>
<organism evidence="9 10">
    <name type="scientific">Formimonas warabiya</name>
    <dbReference type="NCBI Taxonomy" id="1761012"/>
    <lineage>
        <taxon>Bacteria</taxon>
        <taxon>Bacillati</taxon>
        <taxon>Bacillota</taxon>
        <taxon>Clostridia</taxon>
        <taxon>Eubacteriales</taxon>
        <taxon>Peptococcaceae</taxon>
        <taxon>Candidatus Formimonas</taxon>
    </lineage>
</organism>
<keyword evidence="4 7" id="KW-0812">Transmembrane</keyword>
<evidence type="ECO:0000256" key="5">
    <source>
        <dbReference type="ARBA" id="ARBA00022989"/>
    </source>
</evidence>
<dbReference type="PANTHER" id="PTHR32322:SF18">
    <property type="entry name" value="S-ADENOSYLMETHIONINE_S-ADENOSYLHOMOCYSTEINE TRANSPORTER"/>
    <property type="match status" value="1"/>
</dbReference>
<name>A0A3G1KV45_FORW1</name>
<evidence type="ECO:0000259" key="8">
    <source>
        <dbReference type="Pfam" id="PF00892"/>
    </source>
</evidence>
<comment type="similarity">
    <text evidence="2">Belongs to the EamA transporter family.</text>
</comment>
<dbReference type="AlphaFoldDB" id="A0A3G1KV45"/>
<feature type="transmembrane region" description="Helical" evidence="7">
    <location>
        <begin position="180"/>
        <end position="199"/>
    </location>
</feature>
<dbReference type="InterPro" id="IPR050638">
    <property type="entry name" value="AA-Vitamin_Transporters"/>
</dbReference>
<dbReference type="EMBL" id="CP017634">
    <property type="protein sequence ID" value="ATW26348.1"/>
    <property type="molecule type" value="Genomic_DNA"/>
</dbReference>
<proteinExistence type="inferred from homology"/>
<evidence type="ECO:0000313" key="10">
    <source>
        <dbReference type="Proteomes" id="UP000323521"/>
    </source>
</evidence>
<keyword evidence="3" id="KW-1003">Cell membrane</keyword>
<dbReference type="Pfam" id="PF00892">
    <property type="entry name" value="EamA"/>
    <property type="match status" value="2"/>
</dbReference>
<feature type="transmembrane region" description="Helical" evidence="7">
    <location>
        <begin position="31"/>
        <end position="55"/>
    </location>
</feature>
<protein>
    <recommendedName>
        <fullName evidence="8">EamA domain-containing protein</fullName>
    </recommendedName>
</protein>
<feature type="transmembrane region" description="Helical" evidence="7">
    <location>
        <begin position="246"/>
        <end position="265"/>
    </location>
</feature>
<comment type="subcellular location">
    <subcellularLocation>
        <location evidence="1">Cell membrane</location>
        <topology evidence="1">Multi-pass membrane protein</topology>
    </subcellularLocation>
</comment>
<dbReference type="RefSeq" id="WP_148135649.1">
    <property type="nucleotide sequence ID" value="NZ_CP017634.1"/>
</dbReference>
<evidence type="ECO:0000313" key="9">
    <source>
        <dbReference type="EMBL" id="ATW26348.1"/>
    </source>
</evidence>
<dbReference type="KEGG" id="fwa:DCMF_17680"/>
<dbReference type="Proteomes" id="UP000323521">
    <property type="component" value="Chromosome"/>
</dbReference>
<reference evidence="9 10" key="1">
    <citation type="submission" date="2016-10" db="EMBL/GenBank/DDBJ databases">
        <title>Complete Genome Sequence of Peptococcaceae strain DCMF.</title>
        <authorList>
            <person name="Edwards R.J."/>
            <person name="Holland S.I."/>
            <person name="Deshpande N.P."/>
            <person name="Wong Y.K."/>
            <person name="Ertan H."/>
            <person name="Manefield M."/>
            <person name="Russell T.L."/>
            <person name="Lee M.J."/>
        </authorList>
    </citation>
    <scope>NUCLEOTIDE SEQUENCE [LARGE SCALE GENOMIC DNA]</scope>
    <source>
        <strain evidence="9 10">DCMF</strain>
    </source>
</reference>
<dbReference type="SUPFAM" id="SSF103481">
    <property type="entry name" value="Multidrug resistance efflux transporter EmrE"/>
    <property type="match status" value="2"/>
</dbReference>
<feature type="transmembrane region" description="Helical" evidence="7">
    <location>
        <begin position="149"/>
        <end position="168"/>
    </location>
</feature>
<accession>A0A3G1KV45</accession>
<evidence type="ECO:0000256" key="4">
    <source>
        <dbReference type="ARBA" id="ARBA00022692"/>
    </source>
</evidence>
<dbReference type="OrthoDB" id="34284at2"/>
<gene>
    <name evidence="9" type="ORF">DCMF_17680</name>
</gene>
<dbReference type="GO" id="GO:0005886">
    <property type="term" value="C:plasma membrane"/>
    <property type="evidence" value="ECO:0007669"/>
    <property type="project" value="UniProtKB-SubCell"/>
</dbReference>
<evidence type="ECO:0000256" key="7">
    <source>
        <dbReference type="SAM" id="Phobius"/>
    </source>
</evidence>
<dbReference type="InterPro" id="IPR037185">
    <property type="entry name" value="EmrE-like"/>
</dbReference>
<feature type="transmembrane region" description="Helical" evidence="7">
    <location>
        <begin position="67"/>
        <end position="87"/>
    </location>
</feature>
<evidence type="ECO:0000256" key="3">
    <source>
        <dbReference type="ARBA" id="ARBA00022475"/>
    </source>
</evidence>
<evidence type="ECO:0000256" key="6">
    <source>
        <dbReference type="ARBA" id="ARBA00023136"/>
    </source>
</evidence>
<feature type="transmembrane region" description="Helical" evidence="7">
    <location>
        <begin position="93"/>
        <end position="115"/>
    </location>
</feature>
<evidence type="ECO:0000256" key="2">
    <source>
        <dbReference type="ARBA" id="ARBA00007362"/>
    </source>
</evidence>
<feature type="domain" description="EamA" evidence="8">
    <location>
        <begin position="151"/>
        <end position="288"/>
    </location>
</feature>
<keyword evidence="10" id="KW-1185">Reference proteome</keyword>
<feature type="transmembrane region" description="Helical" evidence="7">
    <location>
        <begin position="124"/>
        <end position="143"/>
    </location>
</feature>
<feature type="transmembrane region" description="Helical" evidence="7">
    <location>
        <begin position="214"/>
        <end position="234"/>
    </location>
</feature>
<feature type="transmembrane region" description="Helical" evidence="7">
    <location>
        <begin position="7"/>
        <end position="25"/>
    </location>
</feature>
<dbReference type="InterPro" id="IPR000620">
    <property type="entry name" value="EamA_dom"/>
</dbReference>
<feature type="domain" description="EamA" evidence="8">
    <location>
        <begin position="6"/>
        <end position="138"/>
    </location>
</feature>
<dbReference type="PANTHER" id="PTHR32322">
    <property type="entry name" value="INNER MEMBRANE TRANSPORTER"/>
    <property type="match status" value="1"/>
</dbReference>
<keyword evidence="6 7" id="KW-0472">Membrane</keyword>
<feature type="transmembrane region" description="Helical" evidence="7">
    <location>
        <begin position="271"/>
        <end position="288"/>
    </location>
</feature>
<evidence type="ECO:0000256" key="1">
    <source>
        <dbReference type="ARBA" id="ARBA00004651"/>
    </source>
</evidence>